<protein>
    <recommendedName>
        <fullName evidence="1">DDE domain-containing protein</fullName>
    </recommendedName>
</protein>
<feature type="domain" description="DDE" evidence="1">
    <location>
        <begin position="26"/>
        <end position="75"/>
    </location>
</feature>
<sequence>MGRSSFLKLGSQWDVVQQGVIALKVLQSQYMNNRIEPDHRRIKRRIRPMLGFRSERTAAIILGGIELVHMIRKGQMIAANDRRNPSLADQFDSLAA</sequence>
<comment type="caution">
    <text evidence="2">The sequence shown here is derived from an EMBL/GenBank/DDBJ whole genome shotgun (WGS) entry which is preliminary data.</text>
</comment>
<gene>
    <name evidence="2" type="ORF">AX777_16210</name>
</gene>
<dbReference type="Proteomes" id="UP000077262">
    <property type="component" value="Unassembled WGS sequence"/>
</dbReference>
<dbReference type="AlphaFoldDB" id="A0A177K4K8"/>
<evidence type="ECO:0000259" key="1">
    <source>
        <dbReference type="Pfam" id="PF13610"/>
    </source>
</evidence>
<evidence type="ECO:0000313" key="2">
    <source>
        <dbReference type="EMBL" id="OAH48027.1"/>
    </source>
</evidence>
<reference evidence="2 3" key="1">
    <citation type="submission" date="2016-02" db="EMBL/GenBank/DDBJ databases">
        <authorList>
            <person name="Wen L."/>
            <person name="He K."/>
            <person name="Yang H."/>
        </authorList>
    </citation>
    <scope>NUCLEOTIDE SEQUENCE [LARGE SCALE GENOMIC DNA]</scope>
    <source>
        <strain evidence="2 3">CD09_2</strain>
    </source>
</reference>
<dbReference type="EMBL" id="LSTR01000002">
    <property type="protein sequence ID" value="OAH48027.1"/>
    <property type="molecule type" value="Genomic_DNA"/>
</dbReference>
<dbReference type="Pfam" id="PF13610">
    <property type="entry name" value="DDE_Tnp_IS240"/>
    <property type="match status" value="1"/>
</dbReference>
<accession>A0A177K4K8</accession>
<dbReference type="InterPro" id="IPR032874">
    <property type="entry name" value="DDE_dom"/>
</dbReference>
<organism evidence="2 3">
    <name type="scientific">Sphingobium yanoikuyae</name>
    <name type="common">Sphingomonas yanoikuyae</name>
    <dbReference type="NCBI Taxonomy" id="13690"/>
    <lineage>
        <taxon>Bacteria</taxon>
        <taxon>Pseudomonadati</taxon>
        <taxon>Pseudomonadota</taxon>
        <taxon>Alphaproteobacteria</taxon>
        <taxon>Sphingomonadales</taxon>
        <taxon>Sphingomonadaceae</taxon>
        <taxon>Sphingobium</taxon>
    </lineage>
</organism>
<proteinExistence type="predicted"/>
<evidence type="ECO:0000313" key="3">
    <source>
        <dbReference type="Proteomes" id="UP000077262"/>
    </source>
</evidence>
<name>A0A177K4K8_SPHYA</name>